<evidence type="ECO:0000313" key="2">
    <source>
        <dbReference type="Proteomes" id="UP000187891"/>
    </source>
</evidence>
<gene>
    <name evidence="1" type="ORF">DSM25559_5195</name>
</gene>
<reference evidence="2" key="1">
    <citation type="submission" date="2016-10" db="EMBL/GenBank/DDBJ databases">
        <authorList>
            <person name="Wibberg D."/>
        </authorList>
    </citation>
    <scope>NUCLEOTIDE SEQUENCE [LARGE SCALE GENOMIC DNA]</scope>
</reference>
<dbReference type="Proteomes" id="UP000187891">
    <property type="component" value="Unassembled WGS sequence"/>
</dbReference>
<accession>A0A1R3U2S9</accession>
<dbReference type="AlphaFoldDB" id="A0A1R3U2S9"/>
<organism evidence="1 2">
    <name type="scientific">Agrobacterium rosae</name>
    <dbReference type="NCBI Taxonomy" id="1972867"/>
    <lineage>
        <taxon>Bacteria</taxon>
        <taxon>Pseudomonadati</taxon>
        <taxon>Pseudomonadota</taxon>
        <taxon>Alphaproteobacteria</taxon>
        <taxon>Hyphomicrobiales</taxon>
        <taxon>Rhizobiaceae</taxon>
        <taxon>Rhizobium/Agrobacterium group</taxon>
        <taxon>Agrobacterium</taxon>
    </lineage>
</organism>
<sequence length="301" mass="33624">MRFSTGVLQNIRRDHTEFARLGTHVDTDVGLIAIGPDIIAGGQIVRVDAAGIVVRLTFFLQGSADDLLAFVRRFDAHVPLSRYVLLSEPGLGGLLADAPVIERDGTAWTMTFQWQPDGTRRPASRLAGMSRQTGKMISGEEYWKQYFGMALERPPGTWFASMASGSHLSELYEGLRGSIWFEHLVKCELVRLACIPAPARLGSPSPGPPPFQCVRRVLGVRVPDPTLVDKRLRVEVEFELEEYGRWIGDLSLFIYSQEDLQAERAKARWMVENMRRAENGQRVLPSLTPPVGWCVDDGFPD</sequence>
<dbReference type="EMBL" id="FMUE01000024">
    <property type="protein sequence ID" value="SCX35876.1"/>
    <property type="molecule type" value="Genomic_DNA"/>
</dbReference>
<protein>
    <submittedName>
        <fullName evidence="1">Uncharacterized protein</fullName>
    </submittedName>
</protein>
<evidence type="ECO:0000313" key="1">
    <source>
        <dbReference type="EMBL" id="SCX35876.1"/>
    </source>
</evidence>
<name>A0A1R3U2S9_9HYPH</name>
<proteinExistence type="predicted"/>